<protein>
    <submittedName>
        <fullName evidence="1">Uncharacterized protein</fullName>
    </submittedName>
</protein>
<reference evidence="2" key="2">
    <citation type="submission" date="2019-02" db="EMBL/GenBank/DDBJ databases">
        <title>Granulicella sibirica sp. nov., a psychrotolerant acidobacterium isolated from an organic soil layer in forested tundra, West Siberia.</title>
        <authorList>
            <person name="Oshkin I.Y."/>
            <person name="Kulichevskaya I.S."/>
            <person name="Rijpstra W.I.C."/>
            <person name="Sinninghe Damste J.S."/>
            <person name="Rakitin A.L."/>
            <person name="Ravin N.V."/>
            <person name="Dedysh S.N."/>
        </authorList>
    </citation>
    <scope>NUCLEOTIDE SEQUENCE [LARGE SCALE GENOMIC DNA]</scope>
    <source>
        <strain evidence="2">AF10</strain>
    </source>
</reference>
<dbReference type="Proteomes" id="UP000289437">
    <property type="component" value="Unassembled WGS sequence"/>
</dbReference>
<dbReference type="EMBL" id="RDSM01000001">
    <property type="protein sequence ID" value="RXH58606.1"/>
    <property type="molecule type" value="Genomic_DNA"/>
</dbReference>
<sequence>MIYLGLGREQKPARSRIRGVRCRAARPIVCPHRCHGKRKMDAL</sequence>
<evidence type="ECO:0000313" key="2">
    <source>
        <dbReference type="Proteomes" id="UP000289437"/>
    </source>
</evidence>
<comment type="caution">
    <text evidence="1">The sequence shown here is derived from an EMBL/GenBank/DDBJ whole genome shotgun (WGS) entry which is preliminary data.</text>
</comment>
<dbReference type="AlphaFoldDB" id="A0A4Q0TA12"/>
<organism evidence="1 2">
    <name type="scientific">Granulicella sibirica</name>
    <dbReference type="NCBI Taxonomy" id="2479048"/>
    <lineage>
        <taxon>Bacteria</taxon>
        <taxon>Pseudomonadati</taxon>
        <taxon>Acidobacteriota</taxon>
        <taxon>Terriglobia</taxon>
        <taxon>Terriglobales</taxon>
        <taxon>Acidobacteriaceae</taxon>
        <taxon>Granulicella</taxon>
    </lineage>
</organism>
<keyword evidence="2" id="KW-1185">Reference proteome</keyword>
<reference evidence="1 2" key="1">
    <citation type="submission" date="2018-11" db="EMBL/GenBank/DDBJ databases">
        <authorList>
            <person name="Mardanov A.V."/>
            <person name="Ravin N.V."/>
            <person name="Dedysh S.N."/>
        </authorList>
    </citation>
    <scope>NUCLEOTIDE SEQUENCE [LARGE SCALE GENOMIC DNA]</scope>
    <source>
        <strain evidence="1 2">AF10</strain>
    </source>
</reference>
<gene>
    <name evidence="1" type="ORF">GRAN_1916</name>
</gene>
<proteinExistence type="predicted"/>
<evidence type="ECO:0000313" key="1">
    <source>
        <dbReference type="EMBL" id="RXH58606.1"/>
    </source>
</evidence>
<accession>A0A4Q0TA12</accession>
<name>A0A4Q0TA12_9BACT</name>